<feature type="coiled-coil region" evidence="14">
    <location>
        <begin position="722"/>
        <end position="749"/>
    </location>
</feature>
<protein>
    <recommendedName>
        <fullName evidence="6">Saccharopine dehydrogenase [NAD(+), L-lysine-forming]</fullName>
        <ecNumber evidence="5">1.5.1.7</ecNumber>
    </recommendedName>
    <alternativeName>
        <fullName evidence="12">Lysine--2-oxoglutarate reductase</fullName>
    </alternativeName>
</protein>
<dbReference type="InterPro" id="IPR036291">
    <property type="entry name" value="NAD(P)-bd_dom_sf"/>
</dbReference>
<evidence type="ECO:0000256" key="3">
    <source>
        <dbReference type="ARBA" id="ARBA00005689"/>
    </source>
</evidence>
<organism evidence="17 18">
    <name type="scientific">Aspergillus eucalypticola (strain CBS 122712 / IBT 29274)</name>
    <dbReference type="NCBI Taxonomy" id="1448314"/>
    <lineage>
        <taxon>Eukaryota</taxon>
        <taxon>Fungi</taxon>
        <taxon>Dikarya</taxon>
        <taxon>Ascomycota</taxon>
        <taxon>Pezizomycotina</taxon>
        <taxon>Eurotiomycetes</taxon>
        <taxon>Eurotiomycetidae</taxon>
        <taxon>Eurotiales</taxon>
        <taxon>Aspergillaceae</taxon>
        <taxon>Aspergillus</taxon>
        <taxon>Aspergillus subgen. Circumdati</taxon>
    </lineage>
</organism>
<dbReference type="GO" id="GO:0016579">
    <property type="term" value="P:protein deubiquitination"/>
    <property type="evidence" value="ECO:0007669"/>
    <property type="project" value="InterPro"/>
</dbReference>
<proteinExistence type="inferred from homology"/>
<dbReference type="FunFam" id="3.40.50.720:FF:000627">
    <property type="entry name" value="Saccharopine dehydrogenase [NAD(+), L-lysine-forming]"/>
    <property type="match status" value="1"/>
</dbReference>
<dbReference type="GO" id="GO:0005737">
    <property type="term" value="C:cytoplasm"/>
    <property type="evidence" value="ECO:0007669"/>
    <property type="project" value="TreeGrafter"/>
</dbReference>
<dbReference type="InterPro" id="IPR051168">
    <property type="entry name" value="AASS"/>
</dbReference>
<evidence type="ECO:0000256" key="7">
    <source>
        <dbReference type="ARBA" id="ARBA00022605"/>
    </source>
</evidence>
<evidence type="ECO:0000313" key="18">
    <source>
        <dbReference type="Proteomes" id="UP000246171"/>
    </source>
</evidence>
<dbReference type="SMART" id="SM01002">
    <property type="entry name" value="AlaDh_PNT_C"/>
    <property type="match status" value="1"/>
</dbReference>
<feature type="domain" description="USP" evidence="16">
    <location>
        <begin position="457"/>
        <end position="1029"/>
    </location>
</feature>
<dbReference type="PROSITE" id="PS00972">
    <property type="entry name" value="USP_1"/>
    <property type="match status" value="1"/>
</dbReference>
<keyword evidence="10" id="KW-0457">Lysine biosynthesis</keyword>
<feature type="compositionally biased region" description="Low complexity" evidence="15">
    <location>
        <begin position="897"/>
        <end position="908"/>
    </location>
</feature>
<evidence type="ECO:0000256" key="10">
    <source>
        <dbReference type="ARBA" id="ARBA00023154"/>
    </source>
</evidence>
<keyword evidence="11" id="KW-1015">Disulfide bond</keyword>
<dbReference type="Proteomes" id="UP000246171">
    <property type="component" value="Unassembled WGS sequence"/>
</dbReference>
<evidence type="ECO:0000256" key="2">
    <source>
        <dbReference type="ARBA" id="ARBA00004884"/>
    </source>
</evidence>
<keyword evidence="8" id="KW-0560">Oxidoreductase</keyword>
<dbReference type="InterPro" id="IPR018200">
    <property type="entry name" value="USP_CS"/>
</dbReference>
<keyword evidence="9" id="KW-0520">NAD</keyword>
<dbReference type="VEuPathDB" id="FungiDB:BO83DRAFT_369090"/>
<feature type="compositionally biased region" description="Low complexity" evidence="15">
    <location>
        <begin position="921"/>
        <end position="952"/>
    </location>
</feature>
<comment type="catalytic activity">
    <reaction evidence="13">
        <text>L-saccharopine + NAD(+) + H2O = L-lysine + 2-oxoglutarate + NADH + H(+)</text>
        <dbReference type="Rhea" id="RHEA:12440"/>
        <dbReference type="ChEBI" id="CHEBI:15377"/>
        <dbReference type="ChEBI" id="CHEBI:15378"/>
        <dbReference type="ChEBI" id="CHEBI:16810"/>
        <dbReference type="ChEBI" id="CHEBI:32551"/>
        <dbReference type="ChEBI" id="CHEBI:57540"/>
        <dbReference type="ChEBI" id="CHEBI:57945"/>
        <dbReference type="ChEBI" id="CHEBI:57951"/>
        <dbReference type="EC" id="1.5.1.7"/>
    </reaction>
</comment>
<dbReference type="InterPro" id="IPR007698">
    <property type="entry name" value="AlaDH/PNT_NAD(H)-bd"/>
</dbReference>
<evidence type="ECO:0000256" key="1">
    <source>
        <dbReference type="ARBA" id="ARBA00004078"/>
    </source>
</evidence>
<comment type="function">
    <text evidence="1">Catalyzes the NAD(+)-dependent cleavage of saccharopine to L-lysine and 2-oxoglutarate, the final step in the alpha-aminoadipate (AAA) pathway for lysin biosynthesis.</text>
</comment>
<dbReference type="SUPFAM" id="SSF52283">
    <property type="entry name" value="Formate/glycerate dehydrogenase catalytic domain-like"/>
    <property type="match status" value="1"/>
</dbReference>
<dbReference type="Pfam" id="PF05222">
    <property type="entry name" value="AlaDh_PNT_N"/>
    <property type="match status" value="1"/>
</dbReference>
<dbReference type="FunFam" id="3.40.50.720:FF:000217">
    <property type="entry name" value="Saccharopine dehydrogenase [NAD(+), L-lysine-forming]"/>
    <property type="match status" value="1"/>
</dbReference>
<gene>
    <name evidence="17" type="ORF">BO83DRAFT_369090</name>
</gene>
<accession>A0A317UVY5</accession>
<dbReference type="GeneID" id="37051808"/>
<dbReference type="InterPro" id="IPR038765">
    <property type="entry name" value="Papain-like_cys_pep_sf"/>
</dbReference>
<evidence type="ECO:0000259" key="16">
    <source>
        <dbReference type="PROSITE" id="PS50235"/>
    </source>
</evidence>
<dbReference type="RefSeq" id="XP_025384058.1">
    <property type="nucleotide sequence ID" value="XM_025529846.1"/>
</dbReference>
<dbReference type="CDD" id="cd12188">
    <property type="entry name" value="SDH"/>
    <property type="match status" value="1"/>
</dbReference>
<keyword evidence="18" id="KW-1185">Reference proteome</keyword>
<dbReference type="GO" id="GO:0004754">
    <property type="term" value="F:saccharopine dehydrogenase (NAD+, L-lysine-forming) activity"/>
    <property type="evidence" value="ECO:0007669"/>
    <property type="project" value="UniProtKB-EC"/>
</dbReference>
<dbReference type="SUPFAM" id="SSF51735">
    <property type="entry name" value="NAD(P)-binding Rossmann-fold domains"/>
    <property type="match status" value="1"/>
</dbReference>
<dbReference type="PANTHER" id="PTHR11133:SF23">
    <property type="entry name" value="SACCHAROPINE DEHYDROGENASE [NAD(+), L-LYSINE-FORMING]"/>
    <property type="match status" value="1"/>
</dbReference>
<dbReference type="Gene3D" id="3.90.70.10">
    <property type="entry name" value="Cysteine proteinases"/>
    <property type="match status" value="1"/>
</dbReference>
<dbReference type="OrthoDB" id="265306at2759"/>
<evidence type="ECO:0000256" key="15">
    <source>
        <dbReference type="SAM" id="MobiDB-lite"/>
    </source>
</evidence>
<dbReference type="InterPro" id="IPR028889">
    <property type="entry name" value="USP"/>
</dbReference>
<dbReference type="PANTHER" id="PTHR11133">
    <property type="entry name" value="SACCHAROPINE DEHYDROGENASE"/>
    <property type="match status" value="1"/>
</dbReference>
<evidence type="ECO:0000256" key="11">
    <source>
        <dbReference type="ARBA" id="ARBA00023157"/>
    </source>
</evidence>
<dbReference type="Pfam" id="PF01262">
    <property type="entry name" value="AlaDh_PNT_C"/>
    <property type="match status" value="1"/>
</dbReference>
<dbReference type="GO" id="GO:0019878">
    <property type="term" value="P:lysine biosynthetic process via aminoadipic acid"/>
    <property type="evidence" value="ECO:0007669"/>
    <property type="project" value="UniProtKB-UniPathway"/>
</dbReference>
<evidence type="ECO:0000256" key="14">
    <source>
        <dbReference type="SAM" id="Coils"/>
    </source>
</evidence>
<dbReference type="AlphaFoldDB" id="A0A317UVY5"/>
<evidence type="ECO:0000256" key="9">
    <source>
        <dbReference type="ARBA" id="ARBA00023027"/>
    </source>
</evidence>
<feature type="compositionally biased region" description="Polar residues" evidence="15">
    <location>
        <begin position="862"/>
        <end position="889"/>
    </location>
</feature>
<dbReference type="PROSITE" id="PS00973">
    <property type="entry name" value="USP_2"/>
    <property type="match status" value="1"/>
</dbReference>
<dbReference type="InterPro" id="IPR007886">
    <property type="entry name" value="AlaDH/PNT_N"/>
</dbReference>
<feature type="region of interest" description="Disordered" evidence="15">
    <location>
        <begin position="862"/>
        <end position="997"/>
    </location>
</feature>
<dbReference type="EMBL" id="MSFU01000030">
    <property type="protein sequence ID" value="PWY64657.1"/>
    <property type="molecule type" value="Genomic_DNA"/>
</dbReference>
<dbReference type="Gene3D" id="3.40.50.720">
    <property type="entry name" value="NAD(P)-binding Rossmann-like Domain"/>
    <property type="match status" value="2"/>
</dbReference>
<feature type="compositionally biased region" description="Polar residues" evidence="15">
    <location>
        <begin position="960"/>
        <end position="983"/>
    </location>
</feature>
<name>A0A317UVY5_ASPEC</name>
<evidence type="ECO:0000256" key="12">
    <source>
        <dbReference type="ARBA" id="ARBA00033228"/>
    </source>
</evidence>
<evidence type="ECO:0000256" key="6">
    <source>
        <dbReference type="ARBA" id="ARBA00021221"/>
    </source>
</evidence>
<evidence type="ECO:0000256" key="4">
    <source>
        <dbReference type="ARBA" id="ARBA00011245"/>
    </source>
</evidence>
<keyword evidence="7" id="KW-0028">Amino-acid biosynthesis</keyword>
<comment type="similarity">
    <text evidence="3">Belongs to the AlaDH/PNT family.</text>
</comment>
<dbReference type="PROSITE" id="PS50235">
    <property type="entry name" value="USP_3"/>
    <property type="match status" value="1"/>
</dbReference>
<evidence type="ECO:0000256" key="13">
    <source>
        <dbReference type="ARBA" id="ARBA00047860"/>
    </source>
</evidence>
<sequence length="1035" mass="114723">MSSNKIWLRAETKPAEARSALTPTTCKALMDAGYEVTVERSTQRIFDDEDFAKIGAPLVEEGSWVKDAPKDAYILGLKELPEDDFPLEHVHISFAHCYKQQGGWEQVLSRWPRGGGTLLDLEFLTDDVGRRVAAFGWSAGYAGSALAVKNWAWQLTHPEGEPLPGEVPYINQDALIESVKKSLEEGKKQSGRSPKILVIGALGRCGSGAVQLAKDVGIPDSDIVRWDIEETKKGGPFREIVEDVDILVNCIYLSAQIPPFVTPETLTSPNRRLSVICDVSADTTNPHNPLPVYSITTTFDKPTVPVTLAGGSQVAGLSVISIDHLPSLLPRESSEMFSQALLPSLLQLKDRQNARVWKQAEDLFNEKVATLPENIREYQGKQRSSPATAYPTRSLPLRLPRRIGSSSILAMQEKSSTVAAYAAGASLAAIALFYVFGPNYTIDGDESYDNSRKKNIVGLSNPANDCFINSVLQALAGLGDLRVYLIRELHRRELDGSDIYNELPSPDDIPRDAKPDRIRELQQGTITRALKEMLDRLNERPIYKKTISARPFIQSLEYAYRTRISRSQQDAQEFLQIVAERLCDEYHAGAKARSRAKIIPALTPGPESVEPGNVTSPNSPAEVEVRIDDGSENGLPAIIDNRLKEIDHEYGFPFEGKLESQIECLFCHYQYKPNQTSFVNLTLQVPQKSSTTLSACFDGLLKTEYIEDFKCDKCRLQHALEVKAQELHRTRAKDDRARLEAEIQQIQTALATNPEGPLEGVILPASELAPKRKIARHMRITAFPKIIAIHLSRSIFDHTSSTKNAAKVSFPERLPLGGILSREWYKLLAIVCHKGSHHSGHYESFRRNTLYPPFSTPDVFSSYAQSRATSENPSEAPSPQLKARNSSESEPAPLSISTSTGSPTGPSQLQPPPSPMPRPTSSPRVSFQSTRSKSSTSKQNLSPVSDPHSSSSTEGGRWSKSFSRASFTSDRSTPATSVEASAGSSSRLRRRRKQNDRWWRVSDEKVKECKTSDVLGMQREVYLLFYEIEKPTPGA</sequence>
<dbReference type="SUPFAM" id="SSF54001">
    <property type="entry name" value="Cysteine proteinases"/>
    <property type="match status" value="1"/>
</dbReference>
<dbReference type="InterPro" id="IPR027281">
    <property type="entry name" value="Lys1"/>
</dbReference>
<dbReference type="GO" id="GO:0004843">
    <property type="term" value="F:cysteine-type deubiquitinase activity"/>
    <property type="evidence" value="ECO:0007669"/>
    <property type="project" value="InterPro"/>
</dbReference>
<dbReference type="EC" id="1.5.1.7" evidence="5"/>
<feature type="compositionally biased region" description="Pro residues" evidence="15">
    <location>
        <begin position="909"/>
        <end position="920"/>
    </location>
</feature>
<evidence type="ECO:0000313" key="17">
    <source>
        <dbReference type="EMBL" id="PWY64657.1"/>
    </source>
</evidence>
<reference evidence="17" key="1">
    <citation type="submission" date="2016-12" db="EMBL/GenBank/DDBJ databases">
        <title>The genomes of Aspergillus section Nigri reveals drivers in fungal speciation.</title>
        <authorList>
            <consortium name="DOE Joint Genome Institute"/>
            <person name="Vesth T.C."/>
            <person name="Nybo J."/>
            <person name="Theobald S."/>
            <person name="Brandl J."/>
            <person name="Frisvad J.C."/>
            <person name="Nielsen K.F."/>
            <person name="Lyhne E.K."/>
            <person name="Kogle M.E."/>
            <person name="Kuo A."/>
            <person name="Riley R."/>
            <person name="Clum A."/>
            <person name="Nolan M."/>
            <person name="Lipzen A."/>
            <person name="Salamov A."/>
            <person name="Henrissat B."/>
            <person name="Wiebenga A."/>
            <person name="De vries R.P."/>
            <person name="Grigoriev I.V."/>
            <person name="Mortensen U.H."/>
            <person name="Andersen M.R."/>
            <person name="Baker S.E."/>
        </authorList>
    </citation>
    <scope>NUCLEOTIDE SEQUENCE</scope>
    <source>
        <strain evidence="17">CBS 122712</strain>
    </source>
</reference>
<keyword evidence="14" id="KW-0175">Coiled coil</keyword>
<dbReference type="SMART" id="SM01003">
    <property type="entry name" value="AlaDh_PNT_N"/>
    <property type="match status" value="1"/>
</dbReference>
<evidence type="ECO:0000256" key="8">
    <source>
        <dbReference type="ARBA" id="ARBA00023002"/>
    </source>
</evidence>
<comment type="caution">
    <text evidence="17">The sequence shown here is derived from an EMBL/GenBank/DDBJ whole genome shotgun (WGS) entry which is preliminary data.</text>
</comment>
<dbReference type="Pfam" id="PF00443">
    <property type="entry name" value="UCH"/>
    <property type="match status" value="1"/>
</dbReference>
<evidence type="ECO:0000256" key="5">
    <source>
        <dbReference type="ARBA" id="ARBA00012847"/>
    </source>
</evidence>
<comment type="pathway">
    <text evidence="2">Amino-acid biosynthesis; L-lysine biosynthesis via AAA pathway; L-lysine from L-alpha-aminoadipate (fungal route): step 3/3.</text>
</comment>
<dbReference type="InterPro" id="IPR001394">
    <property type="entry name" value="Peptidase_C19_UCH"/>
</dbReference>
<comment type="subunit">
    <text evidence="4">Monomer.</text>
</comment>
<dbReference type="UniPathway" id="UPA00033">
    <property type="reaction ID" value="UER00034"/>
</dbReference>
<dbReference type="CDD" id="cd02662">
    <property type="entry name" value="Peptidase_C19F"/>
    <property type="match status" value="1"/>
</dbReference>